<proteinExistence type="predicted"/>
<accession>A0A3M7RM88</accession>
<dbReference type="InterPro" id="IPR008947">
    <property type="entry name" value="PLipase_C/P1_nuclease_dom_sf"/>
</dbReference>
<evidence type="ECO:0000313" key="1">
    <source>
        <dbReference type="EMBL" id="RNA24656.1"/>
    </source>
</evidence>
<organism evidence="1 2">
    <name type="scientific">Brachionus plicatilis</name>
    <name type="common">Marine rotifer</name>
    <name type="synonym">Brachionus muelleri</name>
    <dbReference type="NCBI Taxonomy" id="10195"/>
    <lineage>
        <taxon>Eukaryota</taxon>
        <taxon>Metazoa</taxon>
        <taxon>Spiralia</taxon>
        <taxon>Gnathifera</taxon>
        <taxon>Rotifera</taxon>
        <taxon>Eurotatoria</taxon>
        <taxon>Monogononta</taxon>
        <taxon>Pseudotrocha</taxon>
        <taxon>Ploima</taxon>
        <taxon>Brachionidae</taxon>
        <taxon>Brachionus</taxon>
    </lineage>
</organism>
<dbReference type="Proteomes" id="UP000276133">
    <property type="component" value="Unassembled WGS sequence"/>
</dbReference>
<dbReference type="EMBL" id="REGN01003084">
    <property type="protein sequence ID" value="RNA24656.1"/>
    <property type="molecule type" value="Genomic_DNA"/>
</dbReference>
<keyword evidence="2" id="KW-1185">Reference proteome</keyword>
<dbReference type="SUPFAM" id="SSF48537">
    <property type="entry name" value="Phospholipase C/P1 nuclease"/>
    <property type="match status" value="1"/>
</dbReference>
<comment type="caution">
    <text evidence="1">The sequence shown here is derived from an EMBL/GenBank/DDBJ whole genome shotgun (WGS) entry which is preliminary data.</text>
</comment>
<reference evidence="1 2" key="1">
    <citation type="journal article" date="2018" name="Sci. Rep.">
        <title>Genomic signatures of local adaptation to the degree of environmental predictability in rotifers.</title>
        <authorList>
            <person name="Franch-Gras L."/>
            <person name="Hahn C."/>
            <person name="Garcia-Roger E.M."/>
            <person name="Carmona M.J."/>
            <person name="Serra M."/>
            <person name="Gomez A."/>
        </authorList>
    </citation>
    <scope>NUCLEOTIDE SEQUENCE [LARGE SCALE GENOMIC DNA]</scope>
    <source>
        <strain evidence="1">HYR1</strain>
    </source>
</reference>
<gene>
    <name evidence="1" type="ORF">BpHYR1_017823</name>
</gene>
<sequence>MSVPYILYACSRLLKMLVTRPLVPRKLINIPPNSTNLANRSINILLAEASKLVTLNRFTNIIIYGDLNYPAHSFTFMNNLKRIFWESSFENKDVDYCYEIFLNVYSNLFSSLILKRDYSKKKTKNYYLAPTKKLIRYKKNLWYKYISSYNNDSVSRLYKAFLMKKIARIKFDNT</sequence>
<dbReference type="GO" id="GO:0016788">
    <property type="term" value="F:hydrolase activity, acting on ester bonds"/>
    <property type="evidence" value="ECO:0007669"/>
    <property type="project" value="InterPro"/>
</dbReference>
<evidence type="ECO:0000313" key="2">
    <source>
        <dbReference type="Proteomes" id="UP000276133"/>
    </source>
</evidence>
<protein>
    <submittedName>
        <fullName evidence="1">Uncharacterized protein</fullName>
    </submittedName>
</protein>
<dbReference type="AlphaFoldDB" id="A0A3M7RM88"/>
<name>A0A3M7RM88_BRAPC</name>
<dbReference type="OrthoDB" id="8069600at2759"/>